<sequence length="468" mass="51865">MVIRGYEDIRRSADANSQAPQLVPEGSRPIGSEDSQSSSSFLSVETTSMTPRRASGSAGRHGWLPKMGLWTVGWRGGQSAHVSGSGELTVRLLPIEATSPRYPWIAGGLEAWISTRRLEDAKGRGLGRILIERLSNIDLKKDALFDASDEMSHELSDWKLRELAELIRQISSAMPMLPFKSMMKLTPHVTFAATVEPDRCAELVRLDIVLGGALTLCEPAERVEWCALTEYVMSVLQSVPSRPADKPLVVDLTPYPDSWKNPLIELMSYKSSTESGAVLPEKVVIRHGLRTFTRPVTFCTGPMDTTSHVSASTGRWIYCAQGHVWCGIDEDIVSDRSKRHLDAWKAGGDPEERRQVAVDEIHSAMTRRKNDKRAGVFDFSAHPLSTLPQLLELQAMCAQFREIAEVKQIILNPHPLGFALPAWLTANFVERTSACRAMHALGGDSDRNSSLRYFFAHECDPFAPAELT</sequence>
<evidence type="ECO:0000256" key="1">
    <source>
        <dbReference type="SAM" id="MobiDB-lite"/>
    </source>
</evidence>
<feature type="compositionally biased region" description="Basic and acidic residues" evidence="1">
    <location>
        <begin position="1"/>
        <end position="13"/>
    </location>
</feature>
<proteinExistence type="predicted"/>
<feature type="compositionally biased region" description="Low complexity" evidence="1">
    <location>
        <begin position="32"/>
        <end position="48"/>
    </location>
</feature>
<reference evidence="2 3" key="1">
    <citation type="submission" date="2019-08" db="EMBL/GenBank/DDBJ databases">
        <authorList>
            <person name="Peeters C."/>
        </authorList>
    </citation>
    <scope>NUCLEOTIDE SEQUENCE [LARGE SCALE GENOMIC DNA]</scope>
    <source>
        <strain evidence="2 3">LMG 31115</strain>
    </source>
</reference>
<dbReference type="EMBL" id="CABPSI010000005">
    <property type="protein sequence ID" value="VVE47123.1"/>
    <property type="molecule type" value="Genomic_DNA"/>
</dbReference>
<accession>A0A5E4YGE5</accession>
<protein>
    <submittedName>
        <fullName evidence="2">Uncharacterized protein</fullName>
    </submittedName>
</protein>
<dbReference type="Proteomes" id="UP000333828">
    <property type="component" value="Unassembled WGS sequence"/>
</dbReference>
<evidence type="ECO:0000313" key="2">
    <source>
        <dbReference type="EMBL" id="VVE47123.1"/>
    </source>
</evidence>
<dbReference type="AlphaFoldDB" id="A0A5E4YGE5"/>
<organism evidence="2 3">
    <name type="scientific">Pandoraea iniqua</name>
    <dbReference type="NCBI Taxonomy" id="2508288"/>
    <lineage>
        <taxon>Bacteria</taxon>
        <taxon>Pseudomonadati</taxon>
        <taxon>Pseudomonadota</taxon>
        <taxon>Betaproteobacteria</taxon>
        <taxon>Burkholderiales</taxon>
        <taxon>Burkholderiaceae</taxon>
        <taxon>Pandoraea</taxon>
    </lineage>
</organism>
<keyword evidence="3" id="KW-1185">Reference proteome</keyword>
<feature type="region of interest" description="Disordered" evidence="1">
    <location>
        <begin position="1"/>
        <end position="60"/>
    </location>
</feature>
<evidence type="ECO:0000313" key="3">
    <source>
        <dbReference type="Proteomes" id="UP000333828"/>
    </source>
</evidence>
<gene>
    <name evidence="2" type="ORF">PIN31115_04449</name>
</gene>
<name>A0A5E4YGE5_9BURK</name>